<dbReference type="EMBL" id="BSPP01000017">
    <property type="protein sequence ID" value="GLS88696.1"/>
    <property type="molecule type" value="Genomic_DNA"/>
</dbReference>
<proteinExistence type="predicted"/>
<dbReference type="InterPro" id="IPR035959">
    <property type="entry name" value="RutC-like_sf"/>
</dbReference>
<dbReference type="Gene3D" id="3.30.1330.40">
    <property type="entry name" value="RutC-like"/>
    <property type="match status" value="1"/>
</dbReference>
<comment type="caution">
    <text evidence="1">The sequence shown here is derived from an EMBL/GenBank/DDBJ whole genome shotgun (WGS) entry which is preliminary data.</text>
</comment>
<dbReference type="PANTHER" id="PTHR43857">
    <property type="entry name" value="BLR7761 PROTEIN"/>
    <property type="match status" value="1"/>
</dbReference>
<organism evidence="1 2">
    <name type="scientific">Cypionkella aquatica</name>
    <dbReference type="NCBI Taxonomy" id="1756042"/>
    <lineage>
        <taxon>Bacteria</taxon>
        <taxon>Pseudomonadati</taxon>
        <taxon>Pseudomonadota</taxon>
        <taxon>Alphaproteobacteria</taxon>
        <taxon>Rhodobacterales</taxon>
        <taxon>Paracoccaceae</taxon>
        <taxon>Cypionkella</taxon>
    </lineage>
</organism>
<sequence length="131" mass="14017">MQRTPINPWPWSLQLGYNQAELITAATRHLICAGQTAVDANGTPQHPGDMRRQIALTLDNLETVLHGAGMGLGQITRLTIYTTDVDAALQHFDVLGARFGVANAATPMTLLGVTRLAIPTLMVEIEASAAD</sequence>
<evidence type="ECO:0000313" key="2">
    <source>
        <dbReference type="Proteomes" id="UP001157355"/>
    </source>
</evidence>
<protein>
    <submittedName>
        <fullName evidence="1">Enamine deaminase RidA</fullName>
    </submittedName>
</protein>
<dbReference type="SUPFAM" id="SSF55298">
    <property type="entry name" value="YjgF-like"/>
    <property type="match status" value="1"/>
</dbReference>
<dbReference type="CDD" id="cd00448">
    <property type="entry name" value="YjgF_YER057c_UK114_family"/>
    <property type="match status" value="1"/>
</dbReference>
<dbReference type="Proteomes" id="UP001157355">
    <property type="component" value="Unassembled WGS sequence"/>
</dbReference>
<keyword evidence="2" id="KW-1185">Reference proteome</keyword>
<dbReference type="RefSeq" id="WP_284326776.1">
    <property type="nucleotide sequence ID" value="NZ_BSPP01000017.1"/>
</dbReference>
<dbReference type="PANTHER" id="PTHR43857:SF1">
    <property type="entry name" value="YJGH FAMILY PROTEIN"/>
    <property type="match status" value="1"/>
</dbReference>
<dbReference type="InterPro" id="IPR006175">
    <property type="entry name" value="YjgF/YER057c/UK114"/>
</dbReference>
<dbReference type="Pfam" id="PF01042">
    <property type="entry name" value="Ribonuc_L-PSP"/>
    <property type="match status" value="1"/>
</dbReference>
<dbReference type="AlphaFoldDB" id="A0AA37U5G8"/>
<reference evidence="1 2" key="1">
    <citation type="journal article" date="2014" name="Int. J. Syst. Evol. Microbiol.">
        <title>Complete genome sequence of Corynebacterium casei LMG S-19264T (=DSM 44701T), isolated from a smear-ripened cheese.</title>
        <authorList>
            <consortium name="US DOE Joint Genome Institute (JGI-PGF)"/>
            <person name="Walter F."/>
            <person name="Albersmeier A."/>
            <person name="Kalinowski J."/>
            <person name="Ruckert C."/>
        </authorList>
    </citation>
    <scope>NUCLEOTIDE SEQUENCE [LARGE SCALE GENOMIC DNA]</scope>
    <source>
        <strain evidence="1 2">NBRC 111766</strain>
    </source>
</reference>
<name>A0AA37U5G8_9RHOB</name>
<evidence type="ECO:0000313" key="1">
    <source>
        <dbReference type="EMBL" id="GLS88696.1"/>
    </source>
</evidence>
<gene>
    <name evidence="1" type="ORF">GCM10010873_36700</name>
</gene>
<accession>A0AA37U5G8</accession>